<protein>
    <recommendedName>
        <fullName evidence="8">Heme haloperoxidase family profile domain-containing protein</fullName>
    </recommendedName>
</protein>
<keyword evidence="4" id="KW-0479">Metal-binding</keyword>
<keyword evidence="3" id="KW-0349">Heme</keyword>
<reference evidence="9 10" key="1">
    <citation type="journal article" date="2020" name="ISME J.">
        <title>Uncovering the hidden diversity of litter-decomposition mechanisms in mushroom-forming fungi.</title>
        <authorList>
            <person name="Floudas D."/>
            <person name="Bentzer J."/>
            <person name="Ahren D."/>
            <person name="Johansson T."/>
            <person name="Persson P."/>
            <person name="Tunlid A."/>
        </authorList>
    </citation>
    <scope>NUCLEOTIDE SEQUENCE [LARGE SCALE GENOMIC DNA]</scope>
    <source>
        <strain evidence="9 10">CBS 661.87</strain>
    </source>
</reference>
<evidence type="ECO:0000256" key="7">
    <source>
        <dbReference type="ARBA" id="ARBA00025795"/>
    </source>
</evidence>
<proteinExistence type="inferred from homology"/>
<keyword evidence="2" id="KW-0575">Peroxidase</keyword>
<evidence type="ECO:0000256" key="6">
    <source>
        <dbReference type="ARBA" id="ARBA00023004"/>
    </source>
</evidence>
<organism evidence="9 10">
    <name type="scientific">Tricholomella constricta</name>
    <dbReference type="NCBI Taxonomy" id="117010"/>
    <lineage>
        <taxon>Eukaryota</taxon>
        <taxon>Fungi</taxon>
        <taxon>Dikarya</taxon>
        <taxon>Basidiomycota</taxon>
        <taxon>Agaricomycotina</taxon>
        <taxon>Agaricomycetes</taxon>
        <taxon>Agaricomycetidae</taxon>
        <taxon>Agaricales</taxon>
        <taxon>Tricholomatineae</taxon>
        <taxon>Lyophyllaceae</taxon>
        <taxon>Tricholomella</taxon>
    </lineage>
</organism>
<comment type="cofactor">
    <cofactor evidence="1">
        <name>heme b</name>
        <dbReference type="ChEBI" id="CHEBI:60344"/>
    </cofactor>
</comment>
<dbReference type="Proteomes" id="UP000565441">
    <property type="component" value="Unassembled WGS sequence"/>
</dbReference>
<feature type="domain" description="Heme haloperoxidase family profile" evidence="8">
    <location>
        <begin position="25"/>
        <end position="240"/>
    </location>
</feature>
<comment type="caution">
    <text evidence="9">The sequence shown here is derived from an EMBL/GenBank/DDBJ whole genome shotgun (WGS) entry which is preliminary data.</text>
</comment>
<comment type="similarity">
    <text evidence="7">Belongs to the chloroperoxidase family.</text>
</comment>
<evidence type="ECO:0000256" key="5">
    <source>
        <dbReference type="ARBA" id="ARBA00023002"/>
    </source>
</evidence>
<evidence type="ECO:0000256" key="4">
    <source>
        <dbReference type="ARBA" id="ARBA00022723"/>
    </source>
</evidence>
<evidence type="ECO:0000259" key="8">
    <source>
        <dbReference type="PROSITE" id="PS51405"/>
    </source>
</evidence>
<accession>A0A8H5GUI4</accession>
<dbReference type="PROSITE" id="PS51405">
    <property type="entry name" value="HEME_HALOPEROXIDASE"/>
    <property type="match status" value="1"/>
</dbReference>
<dbReference type="EMBL" id="JAACJP010000046">
    <property type="protein sequence ID" value="KAF5371521.1"/>
    <property type="molecule type" value="Genomic_DNA"/>
</dbReference>
<evidence type="ECO:0000256" key="2">
    <source>
        <dbReference type="ARBA" id="ARBA00022559"/>
    </source>
</evidence>
<evidence type="ECO:0000256" key="3">
    <source>
        <dbReference type="ARBA" id="ARBA00022617"/>
    </source>
</evidence>
<dbReference type="PANTHER" id="PTHR33577">
    <property type="entry name" value="STERIGMATOCYSTIN BIOSYNTHESIS PEROXIDASE STCC-RELATED"/>
    <property type="match status" value="1"/>
</dbReference>
<sequence length="266" mass="29408">MSLPPSHPAIDVHKHTGMGCPVVGKGHEWCPSQPDDSRSPCPALNTLANHGYIARDGKNLSVFDLVSGLKACYNLSTPLAIFLSIGGFVLLRRFWNTDLHDIGRHGRIEHDASLVHRDTPEGEKYAPIDISDRLVDQLIVDAKTGDEEGEGPEAGDRRTLMDASDVARARVRREKESPPLGAKHAEIARGEMAIILGVWETKAGSNVGVPVEWMREWIGHERLPKDWKPTHIQGLLDVVKRAKSIRKAMDEQRKAEAAVVDEKAKH</sequence>
<evidence type="ECO:0000313" key="9">
    <source>
        <dbReference type="EMBL" id="KAF5371521.1"/>
    </source>
</evidence>
<dbReference type="PANTHER" id="PTHR33577:SF9">
    <property type="entry name" value="PEROXIDASE STCC"/>
    <property type="match status" value="1"/>
</dbReference>
<dbReference type="OrthoDB" id="407298at2759"/>
<dbReference type="AlphaFoldDB" id="A0A8H5GUI4"/>
<dbReference type="InterPro" id="IPR036851">
    <property type="entry name" value="Chloroperoxidase-like_sf"/>
</dbReference>
<dbReference type="Pfam" id="PF01328">
    <property type="entry name" value="Peroxidase_2"/>
    <property type="match status" value="1"/>
</dbReference>
<keyword evidence="6" id="KW-0408">Iron</keyword>
<evidence type="ECO:0000256" key="1">
    <source>
        <dbReference type="ARBA" id="ARBA00001970"/>
    </source>
</evidence>
<dbReference type="InterPro" id="IPR000028">
    <property type="entry name" value="Chloroperoxidase"/>
</dbReference>
<dbReference type="GO" id="GO:0046872">
    <property type="term" value="F:metal ion binding"/>
    <property type="evidence" value="ECO:0007669"/>
    <property type="project" value="UniProtKB-KW"/>
</dbReference>
<name>A0A8H5GUI4_9AGAR</name>
<dbReference type="GO" id="GO:0004601">
    <property type="term" value="F:peroxidase activity"/>
    <property type="evidence" value="ECO:0007669"/>
    <property type="project" value="UniProtKB-KW"/>
</dbReference>
<dbReference type="Gene3D" id="1.10.489.10">
    <property type="entry name" value="Chloroperoxidase-like"/>
    <property type="match status" value="1"/>
</dbReference>
<evidence type="ECO:0000313" key="10">
    <source>
        <dbReference type="Proteomes" id="UP000565441"/>
    </source>
</evidence>
<gene>
    <name evidence="9" type="ORF">D9615_009638</name>
</gene>
<dbReference type="SUPFAM" id="SSF47571">
    <property type="entry name" value="Cloroperoxidase"/>
    <property type="match status" value="1"/>
</dbReference>
<keyword evidence="5" id="KW-0560">Oxidoreductase</keyword>
<keyword evidence="10" id="KW-1185">Reference proteome</keyword>